<comment type="catalytic activity">
    <reaction evidence="8 9">
        <text>N-acetyl-L-glutamate + ATP = N-acetyl-L-glutamyl 5-phosphate + ADP</text>
        <dbReference type="Rhea" id="RHEA:14629"/>
        <dbReference type="ChEBI" id="CHEBI:30616"/>
        <dbReference type="ChEBI" id="CHEBI:44337"/>
        <dbReference type="ChEBI" id="CHEBI:57936"/>
        <dbReference type="ChEBI" id="CHEBI:456216"/>
        <dbReference type="EC" id="2.7.2.8"/>
    </reaction>
</comment>
<feature type="binding site" evidence="9">
    <location>
        <position position="156"/>
    </location>
    <ligand>
        <name>substrate</name>
    </ligand>
</feature>
<gene>
    <name evidence="9 11" type="primary">argB</name>
    <name evidence="11" type="ORF">HER31_17320</name>
</gene>
<dbReference type="PIRSF" id="PIRSF000728">
    <property type="entry name" value="NAGK"/>
    <property type="match status" value="1"/>
</dbReference>
<reference evidence="11 12" key="1">
    <citation type="submission" date="2020-04" db="EMBL/GenBank/DDBJ databases">
        <title>Ferrimonas sp. S7 isolated from sea water.</title>
        <authorList>
            <person name="Bae S.S."/>
            <person name="Baek K."/>
        </authorList>
    </citation>
    <scope>NUCLEOTIDE SEQUENCE [LARGE SCALE GENOMIC DNA]</scope>
    <source>
        <strain evidence="11 12">S7</strain>
    </source>
</reference>
<feature type="site" description="Transition state stabilizer" evidence="9">
    <location>
        <position position="215"/>
    </location>
</feature>
<dbReference type="InterPro" id="IPR001048">
    <property type="entry name" value="Asp/Glu/Uridylate_kinase"/>
</dbReference>
<dbReference type="GO" id="GO:0003991">
    <property type="term" value="F:acetylglutamate kinase activity"/>
    <property type="evidence" value="ECO:0007669"/>
    <property type="project" value="UniProtKB-UniRule"/>
</dbReference>
<comment type="function">
    <text evidence="9">Catalyzes the ATP-dependent phosphorylation of N-acetyl-L-glutamate.</text>
</comment>
<dbReference type="InterPro" id="IPR036393">
    <property type="entry name" value="AceGlu_kinase-like_sf"/>
</dbReference>
<comment type="pathway">
    <text evidence="1 9">Amino-acid biosynthesis; L-arginine biosynthesis; N(2)-acetyl-L-ornithine from L-glutamate: step 2/4.</text>
</comment>
<evidence type="ECO:0000259" key="10">
    <source>
        <dbReference type="Pfam" id="PF00696"/>
    </source>
</evidence>
<dbReference type="EC" id="2.7.2.8" evidence="9"/>
<dbReference type="HAMAP" id="MF_00082">
    <property type="entry name" value="ArgB"/>
    <property type="match status" value="1"/>
</dbReference>
<dbReference type="PANTHER" id="PTHR23342:SF0">
    <property type="entry name" value="N-ACETYLGLUTAMATE SYNTHASE, MITOCHONDRIAL"/>
    <property type="match status" value="1"/>
</dbReference>
<dbReference type="KEGG" id="fes:HER31_17320"/>
<accession>A0A6H1UIP4</accession>
<evidence type="ECO:0000313" key="11">
    <source>
        <dbReference type="EMBL" id="QIZ78499.1"/>
    </source>
</evidence>
<evidence type="ECO:0000256" key="3">
    <source>
        <dbReference type="ARBA" id="ARBA00022605"/>
    </source>
</evidence>
<keyword evidence="9" id="KW-0963">Cytoplasm</keyword>
<dbReference type="EMBL" id="CP051180">
    <property type="protein sequence ID" value="QIZ78499.1"/>
    <property type="molecule type" value="Genomic_DNA"/>
</dbReference>
<feature type="binding site" evidence="9">
    <location>
        <position position="64"/>
    </location>
    <ligand>
        <name>substrate</name>
    </ligand>
</feature>
<protein>
    <recommendedName>
        <fullName evidence="9">Acetylglutamate kinase</fullName>
        <ecNumber evidence="9">2.7.2.8</ecNumber>
    </recommendedName>
    <alternativeName>
        <fullName evidence="9">N-acetyl-L-glutamate 5-phosphotransferase</fullName>
    </alternativeName>
    <alternativeName>
        <fullName evidence="9">NAG kinase</fullName>
        <shortName evidence="9">NAGK</shortName>
    </alternativeName>
</protein>
<keyword evidence="5 9" id="KW-0547">Nucleotide-binding</keyword>
<keyword evidence="4 9" id="KW-0808">Transferase</keyword>
<evidence type="ECO:0000256" key="1">
    <source>
        <dbReference type="ARBA" id="ARBA00004828"/>
    </source>
</evidence>
<dbReference type="GO" id="GO:0005737">
    <property type="term" value="C:cytoplasm"/>
    <property type="evidence" value="ECO:0007669"/>
    <property type="project" value="UniProtKB-SubCell"/>
</dbReference>
<dbReference type="GO" id="GO:0005524">
    <property type="term" value="F:ATP binding"/>
    <property type="evidence" value="ECO:0007669"/>
    <property type="project" value="UniProtKB-UniRule"/>
</dbReference>
<evidence type="ECO:0000256" key="4">
    <source>
        <dbReference type="ARBA" id="ARBA00022679"/>
    </source>
</evidence>
<dbReference type="UniPathway" id="UPA00068">
    <property type="reaction ID" value="UER00107"/>
</dbReference>
<comment type="similarity">
    <text evidence="9">Belongs to the acetylglutamate kinase family. ArgB subfamily.</text>
</comment>
<feature type="site" description="Transition state stabilizer" evidence="9">
    <location>
        <position position="7"/>
    </location>
</feature>
<dbReference type="Gene3D" id="3.40.1160.10">
    <property type="entry name" value="Acetylglutamate kinase-like"/>
    <property type="match status" value="1"/>
</dbReference>
<sequence>MKPIIIKVGGALLDCDVGIERLFTTLVELKQADWQPVLVHGGGLLVDQHLTAHGFTTSKHQGLRVTPAEQIPVVAAALAGGANSTLVAAAIAAGLTPVGLSLADGGMTTAVQMNEVLGMVGEVEPANAALPENLLALGMMPIICSIAVNNNGQRLNVNADQAATALCQLLKAPLVLLSDVSGVLDGKGKLIPNLGPELAATLIEQGIIEGGMQVKVDSALAAAKAINNRVLVASWRYPEQLAGLVRGEPVGTVVEA</sequence>
<keyword evidence="3 9" id="KW-0028">Amino-acid biosynthesis</keyword>
<dbReference type="InterPro" id="IPR037528">
    <property type="entry name" value="ArgB"/>
</dbReference>
<comment type="subcellular location">
    <subcellularLocation>
        <location evidence="9">Cytoplasm</location>
    </subcellularLocation>
</comment>
<evidence type="ECO:0000256" key="9">
    <source>
        <dbReference type="HAMAP-Rule" id="MF_00082"/>
    </source>
</evidence>
<dbReference type="Proteomes" id="UP000501602">
    <property type="component" value="Chromosome"/>
</dbReference>
<evidence type="ECO:0000256" key="5">
    <source>
        <dbReference type="ARBA" id="ARBA00022741"/>
    </source>
</evidence>
<keyword evidence="12" id="KW-1185">Reference proteome</keyword>
<dbReference type="RefSeq" id="WP_168662519.1">
    <property type="nucleotide sequence ID" value="NZ_CP051180.1"/>
</dbReference>
<evidence type="ECO:0000256" key="7">
    <source>
        <dbReference type="ARBA" id="ARBA00022840"/>
    </source>
</evidence>
<name>A0A6H1UIP4_9GAMM</name>
<dbReference type="Pfam" id="PF00696">
    <property type="entry name" value="AA_kinase"/>
    <property type="match status" value="1"/>
</dbReference>
<keyword evidence="6 9" id="KW-0418">Kinase</keyword>
<keyword evidence="2 9" id="KW-0055">Arginine biosynthesis</keyword>
<dbReference type="GO" id="GO:0042450">
    <property type="term" value="P:L-arginine biosynthetic process via ornithine"/>
    <property type="evidence" value="ECO:0007669"/>
    <property type="project" value="UniProtKB-UniRule"/>
</dbReference>
<organism evidence="11 12">
    <name type="scientific">Ferrimonas lipolytica</name>
    <dbReference type="NCBI Taxonomy" id="2724191"/>
    <lineage>
        <taxon>Bacteria</taxon>
        <taxon>Pseudomonadati</taxon>
        <taxon>Pseudomonadota</taxon>
        <taxon>Gammaproteobacteria</taxon>
        <taxon>Alteromonadales</taxon>
        <taxon>Ferrimonadaceae</taxon>
        <taxon>Ferrimonas</taxon>
    </lineage>
</organism>
<evidence type="ECO:0000256" key="8">
    <source>
        <dbReference type="ARBA" id="ARBA00048141"/>
    </source>
</evidence>
<dbReference type="SUPFAM" id="SSF53633">
    <property type="entry name" value="Carbamate kinase-like"/>
    <property type="match status" value="1"/>
</dbReference>
<dbReference type="InterPro" id="IPR004662">
    <property type="entry name" value="AcgluKinase_fam"/>
</dbReference>
<proteinExistence type="inferred from homology"/>
<dbReference type="AlphaFoldDB" id="A0A6H1UIP4"/>
<evidence type="ECO:0000256" key="2">
    <source>
        <dbReference type="ARBA" id="ARBA00022571"/>
    </source>
</evidence>
<feature type="binding site" evidence="9">
    <location>
        <begin position="42"/>
        <end position="43"/>
    </location>
    <ligand>
        <name>substrate</name>
    </ligand>
</feature>
<keyword evidence="7 9" id="KW-0067">ATP-binding</keyword>
<dbReference type="NCBIfam" id="TIGR00761">
    <property type="entry name" value="argB"/>
    <property type="match status" value="1"/>
</dbReference>
<evidence type="ECO:0000313" key="12">
    <source>
        <dbReference type="Proteomes" id="UP000501602"/>
    </source>
</evidence>
<evidence type="ECO:0000256" key="6">
    <source>
        <dbReference type="ARBA" id="ARBA00022777"/>
    </source>
</evidence>
<feature type="domain" description="Aspartate/glutamate/uridylate kinase" evidence="10">
    <location>
        <begin position="3"/>
        <end position="233"/>
    </location>
</feature>
<dbReference type="PANTHER" id="PTHR23342">
    <property type="entry name" value="N-ACETYLGLUTAMATE SYNTHASE"/>
    <property type="match status" value="1"/>
</dbReference>